<evidence type="ECO:0000313" key="2">
    <source>
        <dbReference type="Proteomes" id="UP001234297"/>
    </source>
</evidence>
<organism evidence="1 2">
    <name type="scientific">Persea americana</name>
    <name type="common">Avocado</name>
    <dbReference type="NCBI Taxonomy" id="3435"/>
    <lineage>
        <taxon>Eukaryota</taxon>
        <taxon>Viridiplantae</taxon>
        <taxon>Streptophyta</taxon>
        <taxon>Embryophyta</taxon>
        <taxon>Tracheophyta</taxon>
        <taxon>Spermatophyta</taxon>
        <taxon>Magnoliopsida</taxon>
        <taxon>Magnoliidae</taxon>
        <taxon>Laurales</taxon>
        <taxon>Lauraceae</taxon>
        <taxon>Persea</taxon>
    </lineage>
</organism>
<dbReference type="Proteomes" id="UP001234297">
    <property type="component" value="Chromosome 7"/>
</dbReference>
<reference evidence="1 2" key="1">
    <citation type="journal article" date="2022" name="Hortic Res">
        <title>A haplotype resolved chromosomal level avocado genome allows analysis of novel avocado genes.</title>
        <authorList>
            <person name="Nath O."/>
            <person name="Fletcher S.J."/>
            <person name="Hayward A."/>
            <person name="Shaw L.M."/>
            <person name="Masouleh A.K."/>
            <person name="Furtado A."/>
            <person name="Henry R.J."/>
            <person name="Mitter N."/>
        </authorList>
    </citation>
    <scope>NUCLEOTIDE SEQUENCE [LARGE SCALE GENOMIC DNA]</scope>
    <source>
        <strain evidence="2">cv. Hass</strain>
    </source>
</reference>
<name>A0ACC2L7U6_PERAE</name>
<proteinExistence type="predicted"/>
<dbReference type="EMBL" id="CM056815">
    <property type="protein sequence ID" value="KAJ8629271.1"/>
    <property type="molecule type" value="Genomic_DNA"/>
</dbReference>
<keyword evidence="2" id="KW-1185">Reference proteome</keyword>
<protein>
    <submittedName>
        <fullName evidence="1">Uncharacterized protein</fullName>
    </submittedName>
</protein>
<comment type="caution">
    <text evidence="1">The sequence shown here is derived from an EMBL/GenBank/DDBJ whole genome shotgun (WGS) entry which is preliminary data.</text>
</comment>
<gene>
    <name evidence="1" type="ORF">MRB53_022594</name>
</gene>
<accession>A0ACC2L7U6</accession>
<evidence type="ECO:0000313" key="1">
    <source>
        <dbReference type="EMBL" id="KAJ8629271.1"/>
    </source>
</evidence>
<sequence>MDETKEEMQQLRCKASELLLREEWKESINIYSQLISLCEQHLSSSSEFKRCLCLALTNRAEARSRLRDFSRAIEDCDRALLLQTEGTHVKALLCKGKPPELAEYIGPVQIKKSEQGGGRGLFATKSIDAGTLLLVTKAVAIGRAIMDDDRDESAHLVMWKDLVNKVFSASTTCPTTLHRIYALSTGKHGAEEVPDMRFFTPEFDIDVESSKEDE</sequence>